<dbReference type="InterPro" id="IPR002207">
    <property type="entry name" value="Peroxidase_I"/>
</dbReference>
<gene>
    <name evidence="5" type="ORF">DCAF_LOCUS22187</name>
</gene>
<organism evidence="5 6">
    <name type="scientific">Dovyalis caffra</name>
    <dbReference type="NCBI Taxonomy" id="77055"/>
    <lineage>
        <taxon>Eukaryota</taxon>
        <taxon>Viridiplantae</taxon>
        <taxon>Streptophyta</taxon>
        <taxon>Embryophyta</taxon>
        <taxon>Tracheophyta</taxon>
        <taxon>Spermatophyta</taxon>
        <taxon>Magnoliopsida</taxon>
        <taxon>eudicotyledons</taxon>
        <taxon>Gunneridae</taxon>
        <taxon>Pentapetalae</taxon>
        <taxon>rosids</taxon>
        <taxon>fabids</taxon>
        <taxon>Malpighiales</taxon>
        <taxon>Salicaceae</taxon>
        <taxon>Flacourtieae</taxon>
        <taxon>Dovyalis</taxon>
    </lineage>
</organism>
<dbReference type="Gene3D" id="1.10.420.10">
    <property type="entry name" value="Peroxidase, domain 2"/>
    <property type="match status" value="1"/>
</dbReference>
<comment type="similarity">
    <text evidence="2">Belongs to the peroxidase family.</text>
</comment>
<name>A0AAV1SEM6_9ROSI</name>
<reference evidence="5 6" key="1">
    <citation type="submission" date="2024-01" db="EMBL/GenBank/DDBJ databases">
        <authorList>
            <person name="Waweru B."/>
        </authorList>
    </citation>
    <scope>NUCLEOTIDE SEQUENCE [LARGE SCALE GENOMIC DNA]</scope>
</reference>
<feature type="transmembrane region" description="Helical" evidence="3">
    <location>
        <begin position="203"/>
        <end position="224"/>
    </location>
</feature>
<dbReference type="GO" id="GO:0020037">
    <property type="term" value="F:heme binding"/>
    <property type="evidence" value="ECO:0007669"/>
    <property type="project" value="InterPro"/>
</dbReference>
<keyword evidence="1" id="KW-0560">Oxidoreductase</keyword>
<keyword evidence="3" id="KW-0812">Transmembrane</keyword>
<dbReference type="Gene3D" id="1.10.520.10">
    <property type="match status" value="1"/>
</dbReference>
<keyword evidence="3" id="KW-0472">Membrane</keyword>
<dbReference type="GO" id="GO:0042744">
    <property type="term" value="P:hydrogen peroxide catabolic process"/>
    <property type="evidence" value="ECO:0007669"/>
    <property type="project" value="TreeGrafter"/>
</dbReference>
<feature type="domain" description="Plant heme peroxidase family profile" evidence="4">
    <location>
        <begin position="7"/>
        <end position="76"/>
    </location>
</feature>
<evidence type="ECO:0000259" key="4">
    <source>
        <dbReference type="Pfam" id="PF00141"/>
    </source>
</evidence>
<dbReference type="EMBL" id="CAWUPB010001173">
    <property type="protein sequence ID" value="CAK7349470.1"/>
    <property type="molecule type" value="Genomic_DNA"/>
</dbReference>
<sequence>MMAKTKTGGPDGCIRNLKGLARATNSGFKIAIDFCEGIEAKHPKITYADLYQLARVVAVGVTGGPTIDFVSGRKGCSWSITFKGCVFIVWVYRTGTLRHCLEATHWAHRDRSGFHGPWTREPLKFDGTYFVELLKEDSEGLLKLPTDKVLVEDPKFREYVLQYTKQDEDAFFADYVASHKKLSELGFTPPSSGLKTITKNSTLLAQSAVGVAVAAIVIILSYFYEINRRVK</sequence>
<protein>
    <recommendedName>
        <fullName evidence="4">Plant heme peroxidase family profile domain-containing protein</fullName>
    </recommendedName>
</protein>
<dbReference type="PRINTS" id="PR00459">
    <property type="entry name" value="ASPEROXIDASE"/>
</dbReference>
<dbReference type="PANTHER" id="PTHR31356">
    <property type="entry name" value="THYLAKOID LUMENAL 29 KDA PROTEIN, CHLOROPLASTIC-RELATED"/>
    <property type="match status" value="1"/>
</dbReference>
<dbReference type="PANTHER" id="PTHR31356:SF38">
    <property type="entry name" value="L-ASCORBATE PEROXIDASE 5, PEROXISOMAL"/>
    <property type="match status" value="1"/>
</dbReference>
<dbReference type="GO" id="GO:0009507">
    <property type="term" value="C:chloroplast"/>
    <property type="evidence" value="ECO:0007669"/>
    <property type="project" value="TreeGrafter"/>
</dbReference>
<dbReference type="InterPro" id="IPR010255">
    <property type="entry name" value="Haem_peroxidase_sf"/>
</dbReference>
<dbReference type="GO" id="GO:0034599">
    <property type="term" value="P:cellular response to oxidative stress"/>
    <property type="evidence" value="ECO:0007669"/>
    <property type="project" value="InterPro"/>
</dbReference>
<evidence type="ECO:0000313" key="6">
    <source>
        <dbReference type="Proteomes" id="UP001314170"/>
    </source>
</evidence>
<evidence type="ECO:0000256" key="2">
    <source>
        <dbReference type="RuleBase" id="RU004241"/>
    </source>
</evidence>
<evidence type="ECO:0000313" key="5">
    <source>
        <dbReference type="EMBL" id="CAK7349470.1"/>
    </source>
</evidence>
<dbReference type="SUPFAM" id="SSF48113">
    <property type="entry name" value="Heme-dependent peroxidases"/>
    <property type="match status" value="1"/>
</dbReference>
<evidence type="ECO:0000256" key="3">
    <source>
        <dbReference type="SAM" id="Phobius"/>
    </source>
</evidence>
<dbReference type="InterPro" id="IPR002016">
    <property type="entry name" value="Haem_peroxidase"/>
</dbReference>
<comment type="caution">
    <text evidence="5">The sequence shown here is derived from an EMBL/GenBank/DDBJ whole genome shotgun (WGS) entry which is preliminary data.</text>
</comment>
<dbReference type="InterPro" id="IPR044831">
    <property type="entry name" value="Ccp1-like"/>
</dbReference>
<dbReference type="GO" id="GO:0004601">
    <property type="term" value="F:peroxidase activity"/>
    <property type="evidence" value="ECO:0007669"/>
    <property type="project" value="InterPro"/>
</dbReference>
<keyword evidence="3" id="KW-1133">Transmembrane helix</keyword>
<dbReference type="Pfam" id="PF00141">
    <property type="entry name" value="peroxidase"/>
    <property type="match status" value="1"/>
</dbReference>
<accession>A0AAV1SEM6</accession>
<evidence type="ECO:0000256" key="1">
    <source>
        <dbReference type="ARBA" id="ARBA00023002"/>
    </source>
</evidence>
<dbReference type="GO" id="GO:0000302">
    <property type="term" value="P:response to reactive oxygen species"/>
    <property type="evidence" value="ECO:0007669"/>
    <property type="project" value="TreeGrafter"/>
</dbReference>
<proteinExistence type="inferred from homology"/>
<dbReference type="AlphaFoldDB" id="A0AAV1SEM6"/>
<dbReference type="Proteomes" id="UP001314170">
    <property type="component" value="Unassembled WGS sequence"/>
</dbReference>
<dbReference type="PRINTS" id="PR00458">
    <property type="entry name" value="PEROXIDASE"/>
</dbReference>
<keyword evidence="6" id="KW-1185">Reference proteome</keyword>